<dbReference type="GO" id="GO:0046872">
    <property type="term" value="F:metal ion binding"/>
    <property type="evidence" value="ECO:0007669"/>
    <property type="project" value="UniProtKB-KW"/>
</dbReference>
<dbReference type="GO" id="GO:0005741">
    <property type="term" value="C:mitochondrial outer membrane"/>
    <property type="evidence" value="ECO:0007669"/>
    <property type="project" value="TreeGrafter"/>
</dbReference>
<gene>
    <name evidence="8" type="ORF">Vafri_18860</name>
</gene>
<dbReference type="EMBL" id="BNCO01000072">
    <property type="protein sequence ID" value="GIL65083.1"/>
    <property type="molecule type" value="Genomic_DNA"/>
</dbReference>
<evidence type="ECO:0000256" key="6">
    <source>
        <dbReference type="SAM" id="MobiDB-lite"/>
    </source>
</evidence>
<dbReference type="Proteomes" id="UP000747399">
    <property type="component" value="Unassembled WGS sequence"/>
</dbReference>
<name>A0A8J4FCA6_9CHLO</name>
<sequence length="119" mass="13010">FVDLVSIKSCCFILIGEAQEMASLRAATVSRGYMAVSSRRPCVLVRAEGQINPNIRKNDEKVADFVKASELPKPKAVFCRCWRSAKFPYCDGAHLKHNKDTGDNVGPLVIDTAAPSSPQ</sequence>
<keyword evidence="3" id="KW-0408">Iron</keyword>
<protein>
    <recommendedName>
        <fullName evidence="7">Iron-binding zinc finger CDGSH type domain-containing protein</fullName>
    </recommendedName>
</protein>
<evidence type="ECO:0000256" key="4">
    <source>
        <dbReference type="ARBA" id="ARBA00023014"/>
    </source>
</evidence>
<dbReference type="Pfam" id="PF09360">
    <property type="entry name" value="zf-CDGSH"/>
    <property type="match status" value="1"/>
</dbReference>
<accession>A0A8J4FCA6</accession>
<dbReference type="PANTHER" id="PTHR13680:SF5">
    <property type="entry name" value="CDGSH IRON-SULFUR DOMAIN-CONTAINING PROTEIN 1"/>
    <property type="match status" value="1"/>
</dbReference>
<keyword evidence="2" id="KW-0479">Metal-binding</keyword>
<dbReference type="InterPro" id="IPR018967">
    <property type="entry name" value="FeS-contain_CDGSH-typ"/>
</dbReference>
<keyword evidence="4" id="KW-0411">Iron-sulfur</keyword>
<feature type="non-terminal residue" evidence="8">
    <location>
        <position position="119"/>
    </location>
</feature>
<organism evidence="8 9">
    <name type="scientific">Volvox africanus</name>
    <dbReference type="NCBI Taxonomy" id="51714"/>
    <lineage>
        <taxon>Eukaryota</taxon>
        <taxon>Viridiplantae</taxon>
        <taxon>Chlorophyta</taxon>
        <taxon>core chlorophytes</taxon>
        <taxon>Chlorophyceae</taxon>
        <taxon>CS clade</taxon>
        <taxon>Chlamydomonadales</taxon>
        <taxon>Volvocaceae</taxon>
        <taxon>Volvox</taxon>
    </lineage>
</organism>
<dbReference type="SMART" id="SM00704">
    <property type="entry name" value="ZnF_CDGSH"/>
    <property type="match status" value="1"/>
</dbReference>
<dbReference type="GO" id="GO:0051537">
    <property type="term" value="F:2 iron, 2 sulfur cluster binding"/>
    <property type="evidence" value="ECO:0007669"/>
    <property type="project" value="UniProtKB-KW"/>
</dbReference>
<evidence type="ECO:0000256" key="5">
    <source>
        <dbReference type="ARBA" id="ARBA00034078"/>
    </source>
</evidence>
<comment type="cofactor">
    <cofactor evidence="5">
        <name>[2Fe-2S] cluster</name>
        <dbReference type="ChEBI" id="CHEBI:190135"/>
    </cofactor>
</comment>
<keyword evidence="1" id="KW-0001">2Fe-2S</keyword>
<evidence type="ECO:0000256" key="3">
    <source>
        <dbReference type="ARBA" id="ARBA00023004"/>
    </source>
</evidence>
<keyword evidence="9" id="KW-1185">Reference proteome</keyword>
<reference evidence="8" key="1">
    <citation type="journal article" date="2021" name="Proc. Natl. Acad. Sci. U.S.A.">
        <title>Three genomes in the algal genus Volvox reveal the fate of a haploid sex-determining region after a transition to homothallism.</title>
        <authorList>
            <person name="Yamamoto K."/>
            <person name="Hamaji T."/>
            <person name="Kawai-Toyooka H."/>
            <person name="Matsuzaki R."/>
            <person name="Takahashi F."/>
            <person name="Nishimura Y."/>
            <person name="Kawachi M."/>
            <person name="Noguchi H."/>
            <person name="Minakuchi Y."/>
            <person name="Umen J.G."/>
            <person name="Toyoda A."/>
            <person name="Nozaki H."/>
        </authorList>
    </citation>
    <scope>NUCLEOTIDE SEQUENCE</scope>
    <source>
        <strain evidence="8">NIES-3780</strain>
    </source>
</reference>
<dbReference type="FunFam" id="3.40.5.90:FF:000001">
    <property type="entry name" value="CDGSH iron-sulfur domain-containing protein 1"/>
    <property type="match status" value="1"/>
</dbReference>
<evidence type="ECO:0000256" key="2">
    <source>
        <dbReference type="ARBA" id="ARBA00022723"/>
    </source>
</evidence>
<dbReference type="InterPro" id="IPR042216">
    <property type="entry name" value="MitoNEET_CISD"/>
</dbReference>
<feature type="domain" description="Iron-binding zinc finger CDGSH type" evidence="7">
    <location>
        <begin position="64"/>
        <end position="100"/>
    </location>
</feature>
<feature type="region of interest" description="Disordered" evidence="6">
    <location>
        <begin position="99"/>
        <end position="119"/>
    </location>
</feature>
<dbReference type="GO" id="GO:0010506">
    <property type="term" value="P:regulation of autophagy"/>
    <property type="evidence" value="ECO:0007669"/>
    <property type="project" value="InterPro"/>
</dbReference>
<dbReference type="PANTHER" id="PTHR13680">
    <property type="entry name" value="CDGSH IRON-SULFUR DOMAIN-CONTAINING PROTEIN 1"/>
    <property type="match status" value="1"/>
</dbReference>
<proteinExistence type="predicted"/>
<dbReference type="AlphaFoldDB" id="A0A8J4FCA6"/>
<evidence type="ECO:0000313" key="9">
    <source>
        <dbReference type="Proteomes" id="UP000747399"/>
    </source>
</evidence>
<dbReference type="Gene3D" id="3.40.5.90">
    <property type="entry name" value="CDGSH iron-sulfur domain, mitoNEET-type"/>
    <property type="match status" value="1"/>
</dbReference>
<dbReference type="InterPro" id="IPR045131">
    <property type="entry name" value="CISD1/2"/>
</dbReference>
<evidence type="ECO:0000259" key="7">
    <source>
        <dbReference type="SMART" id="SM00704"/>
    </source>
</evidence>
<evidence type="ECO:0000256" key="1">
    <source>
        <dbReference type="ARBA" id="ARBA00022714"/>
    </source>
</evidence>
<evidence type="ECO:0000313" key="8">
    <source>
        <dbReference type="EMBL" id="GIL65083.1"/>
    </source>
</evidence>
<comment type="caution">
    <text evidence="8">The sequence shown here is derived from an EMBL/GenBank/DDBJ whole genome shotgun (WGS) entry which is preliminary data.</text>
</comment>